<feature type="transmembrane region" description="Helical" evidence="5">
    <location>
        <begin position="248"/>
        <end position="268"/>
    </location>
</feature>
<dbReference type="PANTHER" id="PTHR14624:SF0">
    <property type="entry name" value="POLYPRENOL REDUCTASE"/>
    <property type="match status" value="1"/>
</dbReference>
<dbReference type="GO" id="GO:0016095">
    <property type="term" value="P:polyprenol catabolic process"/>
    <property type="evidence" value="ECO:0007669"/>
    <property type="project" value="UniProtKB-UniRule"/>
</dbReference>
<dbReference type="EC" id="1.3.1.94" evidence="5"/>
<evidence type="ECO:0000313" key="7">
    <source>
        <dbReference type="EMBL" id="KAF2745272.1"/>
    </source>
</evidence>
<protein>
    <recommendedName>
        <fullName evidence="5">Polyprenal reductase</fullName>
        <ecNumber evidence="5">1.3.1.94</ecNumber>
    </recommendedName>
</protein>
<evidence type="ECO:0000259" key="6">
    <source>
        <dbReference type="Pfam" id="PF02544"/>
    </source>
</evidence>
<dbReference type="UniPathway" id="UPA00378"/>
<keyword evidence="5" id="KW-0521">NADP</keyword>
<dbReference type="EMBL" id="MU006583">
    <property type="protein sequence ID" value="KAF2745272.1"/>
    <property type="molecule type" value="Genomic_DNA"/>
</dbReference>
<comment type="subcellular location">
    <subcellularLocation>
        <location evidence="1">Endomembrane system</location>
        <topology evidence="1">Multi-pass membrane protein</topology>
    </subcellularLocation>
    <subcellularLocation>
        <location evidence="5">Endoplasmic reticulum membrane</location>
    </subcellularLocation>
</comment>
<dbReference type="GO" id="GO:0003865">
    <property type="term" value="F:3-oxo-5-alpha-steroid 4-dehydrogenase activity"/>
    <property type="evidence" value="ECO:0007669"/>
    <property type="project" value="TreeGrafter"/>
</dbReference>
<evidence type="ECO:0000256" key="2">
    <source>
        <dbReference type="ARBA" id="ARBA00022692"/>
    </source>
</evidence>
<comment type="function">
    <text evidence="5">Plays a key role in early steps of protein N-linked glycosylation by being involved in the conversion of polyprenol into dolichol. Acts as a polyprenal reductase that mediates the reduction of polyprenal into dolichal in a NADP-dependent mechanism. Dolichols are required for the synthesis of dolichol-linked monosaccharides and the oligosaccharide precursor used for N-glycosylation.</text>
</comment>
<comment type="pathway">
    <text evidence="5">Protein modification; protein glycosylation.</text>
</comment>
<comment type="caution">
    <text evidence="5">Lacks conserved residue(s) required for the propagation of feature annotation.</text>
</comment>
<evidence type="ECO:0000256" key="1">
    <source>
        <dbReference type="ARBA" id="ARBA00004127"/>
    </source>
</evidence>
<feature type="transmembrane region" description="Helical" evidence="5">
    <location>
        <begin position="12"/>
        <end position="34"/>
    </location>
</feature>
<dbReference type="PANTHER" id="PTHR14624">
    <property type="entry name" value="DFG10 PROTEIN"/>
    <property type="match status" value="1"/>
</dbReference>
<sequence length="295" mass="33484">MLDTIVDLLREHAVVLLRVFYLAASALILFINAVPPLNRRFLSYGARDHHSSALPGGAGKPQRLDVSSAEKPQAGSLCDQLLDYLATFRVPHRFFFHFYLVSLMSQVLWQRYGASHIINVSQGVQVAWVHMLFQGLRRLAESLIFMSKSKSTMWFGHYVLGLLFYLTVTVAIWIEEPTPPMREQLLSLSVLVCQGLQFSFHEHLHHLRQEGTYQIPKFRFSSLLCPHYTCEVLIYLHLSILAAPPGRLVNFTLLTATLMVGVNLAVTASGTKLWYEQRFGVDSVRGSKRMVPGLW</sequence>
<comment type="catalytic activity">
    <reaction evidence="5">
        <text>a di-trans,poly-cis-dolichal + NADP(+) = a di-trans,poly-cis-polyprenal + NADPH + H(+)</text>
        <dbReference type="Rhea" id="RHEA:80727"/>
        <dbReference type="Rhea" id="RHEA-COMP:19536"/>
        <dbReference type="Rhea" id="RHEA-COMP:19537"/>
        <dbReference type="ChEBI" id="CHEBI:15378"/>
        <dbReference type="ChEBI" id="CHEBI:57783"/>
        <dbReference type="ChEBI" id="CHEBI:58349"/>
        <dbReference type="ChEBI" id="CHEBI:231623"/>
        <dbReference type="ChEBI" id="CHEBI:231637"/>
        <dbReference type="EC" id="1.3.1.94"/>
    </reaction>
    <physiologicalReaction direction="right-to-left" evidence="5">
        <dbReference type="Rhea" id="RHEA:80729"/>
    </physiologicalReaction>
</comment>
<dbReference type="Proteomes" id="UP000799440">
    <property type="component" value="Unassembled WGS sequence"/>
</dbReference>
<reference evidence="7" key="1">
    <citation type="journal article" date="2020" name="Stud. Mycol.">
        <title>101 Dothideomycetes genomes: a test case for predicting lifestyles and emergence of pathogens.</title>
        <authorList>
            <person name="Haridas S."/>
            <person name="Albert R."/>
            <person name="Binder M."/>
            <person name="Bloem J."/>
            <person name="Labutti K."/>
            <person name="Salamov A."/>
            <person name="Andreopoulos B."/>
            <person name="Baker S."/>
            <person name="Barry K."/>
            <person name="Bills G."/>
            <person name="Bluhm B."/>
            <person name="Cannon C."/>
            <person name="Castanera R."/>
            <person name="Culley D."/>
            <person name="Daum C."/>
            <person name="Ezra D."/>
            <person name="Gonzalez J."/>
            <person name="Henrissat B."/>
            <person name="Kuo A."/>
            <person name="Liang C."/>
            <person name="Lipzen A."/>
            <person name="Lutzoni F."/>
            <person name="Magnuson J."/>
            <person name="Mondo S."/>
            <person name="Nolan M."/>
            <person name="Ohm R."/>
            <person name="Pangilinan J."/>
            <person name="Park H.-J."/>
            <person name="Ramirez L."/>
            <person name="Alfaro M."/>
            <person name="Sun H."/>
            <person name="Tritt A."/>
            <person name="Yoshinaga Y."/>
            <person name="Zwiers L.-H."/>
            <person name="Turgeon B."/>
            <person name="Goodwin S."/>
            <person name="Spatafora J."/>
            <person name="Crous P."/>
            <person name="Grigoriev I."/>
        </authorList>
    </citation>
    <scope>NUCLEOTIDE SEQUENCE</scope>
    <source>
        <strain evidence="7">CBS 119925</strain>
    </source>
</reference>
<dbReference type="GO" id="GO:0005789">
    <property type="term" value="C:endoplasmic reticulum membrane"/>
    <property type="evidence" value="ECO:0007669"/>
    <property type="project" value="UniProtKB-SubCell"/>
</dbReference>
<organism evidence="7 8">
    <name type="scientific">Sporormia fimetaria CBS 119925</name>
    <dbReference type="NCBI Taxonomy" id="1340428"/>
    <lineage>
        <taxon>Eukaryota</taxon>
        <taxon>Fungi</taxon>
        <taxon>Dikarya</taxon>
        <taxon>Ascomycota</taxon>
        <taxon>Pezizomycotina</taxon>
        <taxon>Dothideomycetes</taxon>
        <taxon>Pleosporomycetidae</taxon>
        <taxon>Pleosporales</taxon>
        <taxon>Sporormiaceae</taxon>
        <taxon>Sporormia</taxon>
    </lineage>
</organism>
<keyword evidence="4 5" id="KW-0472">Membrane</keyword>
<evidence type="ECO:0000256" key="5">
    <source>
        <dbReference type="RuleBase" id="RU367081"/>
    </source>
</evidence>
<keyword evidence="3 5" id="KW-1133">Transmembrane helix</keyword>
<dbReference type="GO" id="GO:0102389">
    <property type="term" value="F:polyprenol reductase activity"/>
    <property type="evidence" value="ECO:0007669"/>
    <property type="project" value="UniProtKB-UniRule"/>
</dbReference>
<dbReference type="InterPro" id="IPR039698">
    <property type="entry name" value="Dfg10/SRD5A3"/>
</dbReference>
<comment type="similarity">
    <text evidence="5">Belongs to the steroid 5-alpha reductase family. Polyprenal reductase subfamily.</text>
</comment>
<accession>A0A6A6V3U8</accession>
<evidence type="ECO:0000313" key="8">
    <source>
        <dbReference type="Proteomes" id="UP000799440"/>
    </source>
</evidence>
<feature type="transmembrane region" description="Helical" evidence="5">
    <location>
        <begin position="154"/>
        <end position="174"/>
    </location>
</feature>
<evidence type="ECO:0000256" key="3">
    <source>
        <dbReference type="ARBA" id="ARBA00022989"/>
    </source>
</evidence>
<evidence type="ECO:0000256" key="4">
    <source>
        <dbReference type="ARBA" id="ARBA00023136"/>
    </source>
</evidence>
<dbReference type="AlphaFoldDB" id="A0A6A6V3U8"/>
<keyword evidence="2 5" id="KW-0812">Transmembrane</keyword>
<keyword evidence="5" id="KW-0560">Oxidoreductase</keyword>
<gene>
    <name evidence="7" type="ORF">M011DRAFT_406850</name>
</gene>
<dbReference type="GO" id="GO:0006488">
    <property type="term" value="P:dolichol-linked oligosaccharide biosynthetic process"/>
    <property type="evidence" value="ECO:0007669"/>
    <property type="project" value="UniProtKB-UniRule"/>
</dbReference>
<keyword evidence="5" id="KW-0256">Endoplasmic reticulum</keyword>
<dbReference type="GO" id="GO:0160198">
    <property type="term" value="F:polyprenal reductase activity"/>
    <property type="evidence" value="ECO:0007669"/>
    <property type="project" value="UniProtKB-EC"/>
</dbReference>
<dbReference type="InterPro" id="IPR001104">
    <property type="entry name" value="3-oxo-5_a-steroid_4-DH_C"/>
</dbReference>
<keyword evidence="8" id="KW-1185">Reference proteome</keyword>
<feature type="domain" description="3-oxo-5-alpha-steroid 4-dehydrogenase C-terminal" evidence="6">
    <location>
        <begin position="174"/>
        <end position="295"/>
    </location>
</feature>
<name>A0A6A6V3U8_9PLEO</name>
<dbReference type="OrthoDB" id="541710at2759"/>
<proteinExistence type="inferred from homology"/>
<dbReference type="Pfam" id="PF02544">
    <property type="entry name" value="Steroid_dh"/>
    <property type="match status" value="1"/>
</dbReference>